<reference evidence="2 3" key="1">
    <citation type="journal article" date="2014" name="J. Biotechnol.">
        <title>Complete genome sequence of the actinobacterium Amycolatopsis japonica MG417-CF17(T) (=DSM 44213T) producing (S,S)-N,N'-ethylenediaminedisuccinic acid.</title>
        <authorList>
            <person name="Stegmann E."/>
            <person name="Albersmeier A."/>
            <person name="Spohn M."/>
            <person name="Gert H."/>
            <person name="Weber T."/>
            <person name="Wohlleben W."/>
            <person name="Kalinowski J."/>
            <person name="Ruckert C."/>
        </authorList>
    </citation>
    <scope>NUCLEOTIDE SEQUENCE [LARGE SCALE GENOMIC DNA]</scope>
    <source>
        <strain evidence="3">MG417-CF17 (DSM 44213)</strain>
    </source>
</reference>
<dbReference type="Proteomes" id="UP000028492">
    <property type="component" value="Chromosome"/>
</dbReference>
<evidence type="ECO:0000313" key="2">
    <source>
        <dbReference type="EMBL" id="AIG79711.1"/>
    </source>
</evidence>
<protein>
    <submittedName>
        <fullName evidence="2">Uncharacterized protein</fullName>
    </submittedName>
</protein>
<organism evidence="2 3">
    <name type="scientific">Amycolatopsis japonica</name>
    <dbReference type="NCBI Taxonomy" id="208439"/>
    <lineage>
        <taxon>Bacteria</taxon>
        <taxon>Bacillati</taxon>
        <taxon>Actinomycetota</taxon>
        <taxon>Actinomycetes</taxon>
        <taxon>Pseudonocardiales</taxon>
        <taxon>Pseudonocardiaceae</taxon>
        <taxon>Amycolatopsis</taxon>
        <taxon>Amycolatopsis japonica group</taxon>
    </lineage>
</organism>
<dbReference type="AlphaFoldDB" id="A0A075V5F3"/>
<gene>
    <name evidence="2" type="ORF">AJAP_34520</name>
</gene>
<feature type="region of interest" description="Disordered" evidence="1">
    <location>
        <begin position="30"/>
        <end position="66"/>
    </location>
</feature>
<dbReference type="eggNOG" id="ENOG502ZWP9">
    <property type="taxonomic scope" value="Bacteria"/>
</dbReference>
<proteinExistence type="predicted"/>
<feature type="compositionally biased region" description="Basic and acidic residues" evidence="1">
    <location>
        <begin position="30"/>
        <end position="40"/>
    </location>
</feature>
<dbReference type="RefSeq" id="WP_038519160.1">
    <property type="nucleotide sequence ID" value="NZ_CP008953.1"/>
</dbReference>
<evidence type="ECO:0000256" key="1">
    <source>
        <dbReference type="SAM" id="MobiDB-lite"/>
    </source>
</evidence>
<dbReference type="STRING" id="208439.AJAP_34520"/>
<dbReference type="EMBL" id="CP008953">
    <property type="protein sequence ID" value="AIG79711.1"/>
    <property type="molecule type" value="Genomic_DNA"/>
</dbReference>
<name>A0A075V5F3_9PSEU</name>
<accession>A0A075V5F3</accession>
<sequence>MSIARKDDRHNEDLVREISDGFNRALGAEKAVEQDEKDSAVAKPAAPQFRITGDSRATPPPRRKDR</sequence>
<keyword evidence="3" id="KW-1185">Reference proteome</keyword>
<dbReference type="HOGENOM" id="CLU_2821615_0_0_11"/>
<evidence type="ECO:0000313" key="3">
    <source>
        <dbReference type="Proteomes" id="UP000028492"/>
    </source>
</evidence>
<dbReference type="KEGG" id="aja:AJAP_34520"/>